<dbReference type="PANTHER" id="PTHR43378:SF2">
    <property type="entry name" value="UDP-3-O-ACYLGLUCOSAMINE N-ACYLTRANSFERASE 1, MITOCHONDRIAL-RELATED"/>
    <property type="match status" value="1"/>
</dbReference>
<dbReference type="Pfam" id="PF00132">
    <property type="entry name" value="Hexapep"/>
    <property type="match status" value="2"/>
</dbReference>
<evidence type="ECO:0000256" key="2">
    <source>
        <dbReference type="ARBA" id="ARBA00022556"/>
    </source>
</evidence>
<protein>
    <submittedName>
        <fullName evidence="8">UDP-3-O-acylglucosamine N-acyltransferase</fullName>
        <ecNumber evidence="8">2.3.1.-</ecNumber>
    </submittedName>
</protein>
<dbReference type="Gene3D" id="2.160.10.10">
    <property type="entry name" value="Hexapeptide repeat proteins"/>
    <property type="match status" value="1"/>
</dbReference>
<dbReference type="GO" id="GO:0016020">
    <property type="term" value="C:membrane"/>
    <property type="evidence" value="ECO:0007669"/>
    <property type="project" value="GOC"/>
</dbReference>
<dbReference type="GO" id="GO:0016410">
    <property type="term" value="F:N-acyltransferase activity"/>
    <property type="evidence" value="ECO:0007669"/>
    <property type="project" value="InterPro"/>
</dbReference>
<dbReference type="EMBL" id="VSSQ01000357">
    <property type="protein sequence ID" value="MPL92415.1"/>
    <property type="molecule type" value="Genomic_DNA"/>
</dbReference>
<dbReference type="NCBIfam" id="NF002060">
    <property type="entry name" value="PRK00892.1"/>
    <property type="match status" value="1"/>
</dbReference>
<dbReference type="InterPro" id="IPR011004">
    <property type="entry name" value="Trimer_LpxA-like_sf"/>
</dbReference>
<dbReference type="PANTHER" id="PTHR43378">
    <property type="entry name" value="UDP-3-O-ACYLGLUCOSAMINE N-ACYLTRANSFERASE"/>
    <property type="match status" value="1"/>
</dbReference>
<name>A0A644VM95_9ZZZZ</name>
<evidence type="ECO:0000256" key="1">
    <source>
        <dbReference type="ARBA" id="ARBA00022516"/>
    </source>
</evidence>
<keyword evidence="1" id="KW-0444">Lipid biosynthesis</keyword>
<gene>
    <name evidence="8" type="primary">lpxD_14</name>
    <name evidence="8" type="ORF">SDC9_38516</name>
</gene>
<keyword evidence="6 8" id="KW-0012">Acyltransferase</keyword>
<dbReference type="SUPFAM" id="SSF51161">
    <property type="entry name" value="Trimeric LpxA-like enzymes"/>
    <property type="match status" value="1"/>
</dbReference>
<dbReference type="PROSITE" id="PS00101">
    <property type="entry name" value="HEXAPEP_TRANSFERASES"/>
    <property type="match status" value="1"/>
</dbReference>
<organism evidence="8">
    <name type="scientific">bioreactor metagenome</name>
    <dbReference type="NCBI Taxonomy" id="1076179"/>
    <lineage>
        <taxon>unclassified sequences</taxon>
        <taxon>metagenomes</taxon>
        <taxon>ecological metagenomes</taxon>
    </lineage>
</organism>
<dbReference type="GO" id="GO:0009245">
    <property type="term" value="P:lipid A biosynthetic process"/>
    <property type="evidence" value="ECO:0007669"/>
    <property type="project" value="UniProtKB-KW"/>
</dbReference>
<evidence type="ECO:0000259" key="7">
    <source>
        <dbReference type="Pfam" id="PF04613"/>
    </source>
</evidence>
<keyword evidence="5" id="KW-0443">Lipid metabolism</keyword>
<dbReference type="AlphaFoldDB" id="A0A644VM95"/>
<comment type="caution">
    <text evidence="8">The sequence shown here is derived from an EMBL/GenBank/DDBJ whole genome shotgun (WGS) entry which is preliminary data.</text>
</comment>
<dbReference type="InterPro" id="IPR001451">
    <property type="entry name" value="Hexapep"/>
</dbReference>
<keyword evidence="2" id="KW-0441">Lipid A biosynthesis</keyword>
<evidence type="ECO:0000256" key="4">
    <source>
        <dbReference type="ARBA" id="ARBA00022737"/>
    </source>
</evidence>
<keyword evidence="4" id="KW-0677">Repeat</keyword>
<evidence type="ECO:0000256" key="5">
    <source>
        <dbReference type="ARBA" id="ARBA00023098"/>
    </source>
</evidence>
<dbReference type="Pfam" id="PF04613">
    <property type="entry name" value="LpxD"/>
    <property type="match status" value="1"/>
</dbReference>
<dbReference type="InterPro" id="IPR018357">
    <property type="entry name" value="Hexapep_transf_CS"/>
</dbReference>
<proteinExistence type="inferred from homology"/>
<accession>A0A644VM95</accession>
<dbReference type="CDD" id="cd03352">
    <property type="entry name" value="LbH_LpxD"/>
    <property type="match status" value="1"/>
</dbReference>
<keyword evidence="3 8" id="KW-0808">Transferase</keyword>
<feature type="domain" description="UDP-3-O-[3-hydroxymyristoyl] glucosamine N-acyltransferase non-repeat region" evidence="7">
    <location>
        <begin position="21"/>
        <end position="89"/>
    </location>
</feature>
<reference evidence="8" key="1">
    <citation type="submission" date="2019-08" db="EMBL/GenBank/DDBJ databases">
        <authorList>
            <person name="Kucharzyk K."/>
            <person name="Murdoch R.W."/>
            <person name="Higgins S."/>
            <person name="Loffler F."/>
        </authorList>
    </citation>
    <scope>NUCLEOTIDE SEQUENCE</scope>
</reference>
<dbReference type="EC" id="2.3.1.-" evidence="8"/>
<dbReference type="Gene3D" id="3.40.1390.10">
    <property type="entry name" value="MurE/MurF, N-terminal domain"/>
    <property type="match status" value="1"/>
</dbReference>
<evidence type="ECO:0000313" key="8">
    <source>
        <dbReference type="EMBL" id="MPL92415.1"/>
    </source>
</evidence>
<dbReference type="InterPro" id="IPR007691">
    <property type="entry name" value="LpxD"/>
</dbReference>
<sequence>MTYTAGQIAEYLKGTVEGNPDVSVHDFSKIEDGRPGTLTFLANPKYINYIYDCQADIVLVNKDFVPEKPVKATLVRVDNAYESLAILMNLVTNGKSRKTGISSLAAIDESAEIGKEAYIAPYVLIGAKVKIGDKATIYGNVSIADNTEIGDNVLIYPGVCIYEGCVIGNNCIIHANAVIGSDGFGFAPSEDGTYKKIPQTGNVVIEDNVEIGSNTTVDRATLGSTIIRKGVKLDNLVQVAHNVEIGEDSVIASQTGIAGSSKIGKRVMFGGQVGISGHVNIADGTILGAKAGVASSIKIPGQIYSGYPAVPINTFRRSYVVNKNLPVLQNTINELIKKVGELEKIIESKSLNS</sequence>
<dbReference type="InterPro" id="IPR020573">
    <property type="entry name" value="UDP_GlcNAc_AcTrfase_non-rep"/>
</dbReference>
<evidence type="ECO:0000256" key="6">
    <source>
        <dbReference type="ARBA" id="ARBA00023315"/>
    </source>
</evidence>
<evidence type="ECO:0000256" key="3">
    <source>
        <dbReference type="ARBA" id="ARBA00022679"/>
    </source>
</evidence>
<dbReference type="NCBIfam" id="TIGR01853">
    <property type="entry name" value="lipid_A_lpxD"/>
    <property type="match status" value="1"/>
</dbReference>
<dbReference type="HAMAP" id="MF_00523">
    <property type="entry name" value="LpxD"/>
    <property type="match status" value="1"/>
</dbReference>